<keyword evidence="1" id="KW-0805">Transcription regulation</keyword>
<dbReference type="RefSeq" id="WP_029159569.1">
    <property type="nucleotide sequence ID" value="NZ_CP009933.1"/>
</dbReference>
<evidence type="ECO:0000313" key="6">
    <source>
        <dbReference type="Proteomes" id="UP000033115"/>
    </source>
</evidence>
<keyword evidence="6" id="KW-1185">Reference proteome</keyword>
<dbReference type="STRING" id="1548.CSCA_0947"/>
<evidence type="ECO:0000259" key="4">
    <source>
        <dbReference type="PROSITE" id="PS01124"/>
    </source>
</evidence>
<dbReference type="Gene3D" id="1.10.10.60">
    <property type="entry name" value="Homeodomain-like"/>
    <property type="match status" value="1"/>
</dbReference>
<dbReference type="GO" id="GO:0003700">
    <property type="term" value="F:DNA-binding transcription factor activity"/>
    <property type="evidence" value="ECO:0007669"/>
    <property type="project" value="InterPro"/>
</dbReference>
<dbReference type="InterPro" id="IPR053142">
    <property type="entry name" value="PchR_regulatory_protein"/>
</dbReference>
<protein>
    <submittedName>
        <fullName evidence="5">Putative transcriptional regulator, AraC family</fullName>
    </submittedName>
</protein>
<dbReference type="PRINTS" id="PR00032">
    <property type="entry name" value="HTHARAC"/>
</dbReference>
<keyword evidence="3" id="KW-0804">Transcription</keyword>
<evidence type="ECO:0000313" key="5">
    <source>
        <dbReference type="EMBL" id="AKA68072.1"/>
    </source>
</evidence>
<evidence type="ECO:0000256" key="2">
    <source>
        <dbReference type="ARBA" id="ARBA00023125"/>
    </source>
</evidence>
<evidence type="ECO:0000256" key="1">
    <source>
        <dbReference type="ARBA" id="ARBA00023015"/>
    </source>
</evidence>
<dbReference type="SUPFAM" id="SSF46689">
    <property type="entry name" value="Homeodomain-like"/>
    <property type="match status" value="1"/>
</dbReference>
<dbReference type="Proteomes" id="UP000033115">
    <property type="component" value="Chromosome"/>
</dbReference>
<dbReference type="InterPro" id="IPR018060">
    <property type="entry name" value="HTH_AraC"/>
</dbReference>
<dbReference type="Pfam" id="PF12833">
    <property type="entry name" value="HTH_18"/>
    <property type="match status" value="1"/>
</dbReference>
<keyword evidence="2" id="KW-0238">DNA-binding</keyword>
<name>A0A0E3M5F4_CLOSL</name>
<accession>A0A0E3M5F4</accession>
<dbReference type="SMART" id="SM00342">
    <property type="entry name" value="HTH_ARAC"/>
    <property type="match status" value="1"/>
</dbReference>
<evidence type="ECO:0000256" key="3">
    <source>
        <dbReference type="ARBA" id="ARBA00023163"/>
    </source>
</evidence>
<dbReference type="PANTHER" id="PTHR47893">
    <property type="entry name" value="REGULATORY PROTEIN PCHR"/>
    <property type="match status" value="1"/>
</dbReference>
<dbReference type="PROSITE" id="PS01124">
    <property type="entry name" value="HTH_ARAC_FAMILY_2"/>
    <property type="match status" value="1"/>
</dbReference>
<proteinExistence type="predicted"/>
<dbReference type="InterPro" id="IPR009057">
    <property type="entry name" value="Homeodomain-like_sf"/>
</dbReference>
<dbReference type="GO" id="GO:0043565">
    <property type="term" value="F:sequence-specific DNA binding"/>
    <property type="evidence" value="ECO:0007669"/>
    <property type="project" value="InterPro"/>
</dbReference>
<gene>
    <name evidence="5" type="ORF">CSCA_0947</name>
</gene>
<reference evidence="5 6" key="1">
    <citation type="journal article" date="2015" name="J. Biotechnol.">
        <title>Complete genome sequence of a malodorant-producing acetogen, Clostridium scatologenes ATCC 25775(T).</title>
        <authorList>
            <person name="Zhu Z."/>
            <person name="Guo T."/>
            <person name="Zheng H."/>
            <person name="Song T."/>
            <person name="Ouyang P."/>
            <person name="Xie J."/>
        </authorList>
    </citation>
    <scope>NUCLEOTIDE SEQUENCE [LARGE SCALE GENOMIC DNA]</scope>
    <source>
        <strain evidence="5 6">ATCC 25775</strain>
    </source>
</reference>
<sequence>MNSINRDKQLYAGEVDVIRRGDDCTIYRINNSYGNAIITRYSVFPGIELIHNDVNTQWISVDEEQPKNIFQINYCKEGIVECKTIKEGYLYISKGNLVINQKYNIKNDYKFPLKHFYGITVNVNLDEAPKCLSCILEEVSVNLLELKNKFCKNDKRFLVIKEDESIEHIFLELYSVSEKIRKGYHKVKILELFLFLNSFGQKKLKESKNYYSKRYIDVIKEIKEHLTIHLSEKITLDELSVRFKIPLTTMKFVFKEIYGDSIYSFIKSYKMQKAAELLKYTNEGINEISGSLGYDNASKFSEAFKKVIGVNPSVYRKNVKMEQ</sequence>
<organism evidence="5 6">
    <name type="scientific">Clostridium scatologenes</name>
    <dbReference type="NCBI Taxonomy" id="1548"/>
    <lineage>
        <taxon>Bacteria</taxon>
        <taxon>Bacillati</taxon>
        <taxon>Bacillota</taxon>
        <taxon>Clostridia</taxon>
        <taxon>Eubacteriales</taxon>
        <taxon>Clostridiaceae</taxon>
        <taxon>Clostridium</taxon>
    </lineage>
</organism>
<dbReference type="HOGENOM" id="CLU_052345_0_0_9"/>
<feature type="domain" description="HTH araC/xylS-type" evidence="4">
    <location>
        <begin position="220"/>
        <end position="318"/>
    </location>
</feature>
<dbReference type="AlphaFoldDB" id="A0A0E3M5F4"/>
<dbReference type="InterPro" id="IPR020449">
    <property type="entry name" value="Tscrpt_reg_AraC-type_HTH"/>
</dbReference>
<dbReference type="PANTHER" id="PTHR47893:SF1">
    <property type="entry name" value="REGULATORY PROTEIN PCHR"/>
    <property type="match status" value="1"/>
</dbReference>
<dbReference type="EMBL" id="CP009933">
    <property type="protein sequence ID" value="AKA68072.1"/>
    <property type="molecule type" value="Genomic_DNA"/>
</dbReference>
<dbReference type="KEGG" id="csq:CSCA_0947"/>